<dbReference type="AlphaFoldDB" id="A0AAN9LS10"/>
<evidence type="ECO:0000313" key="2">
    <source>
        <dbReference type="Proteomes" id="UP001367508"/>
    </source>
</evidence>
<evidence type="ECO:0000313" key="1">
    <source>
        <dbReference type="EMBL" id="KAK7339178.1"/>
    </source>
</evidence>
<dbReference type="EMBL" id="JAYMYQ010000004">
    <property type="protein sequence ID" value="KAK7339178.1"/>
    <property type="molecule type" value="Genomic_DNA"/>
</dbReference>
<name>A0AAN9LS10_CANGL</name>
<accession>A0AAN9LS10</accession>
<reference evidence="1 2" key="1">
    <citation type="submission" date="2024-01" db="EMBL/GenBank/DDBJ databases">
        <title>The genomes of 5 underutilized Papilionoideae crops provide insights into root nodulation and disease resistanc.</title>
        <authorList>
            <person name="Jiang F."/>
        </authorList>
    </citation>
    <scope>NUCLEOTIDE SEQUENCE [LARGE SCALE GENOMIC DNA]</scope>
    <source>
        <strain evidence="1">LVBAO_FW01</strain>
        <tissue evidence="1">Leaves</tissue>
    </source>
</reference>
<sequence length="89" mass="9979">MHAKLHLSATKFLILGGDHLRIDTHYPCTFKLDYASTVGLATIPCAPIHPKLSRVLYVGHMLNSTLLHISWLPFGCLKNEPKSENAQER</sequence>
<dbReference type="Proteomes" id="UP001367508">
    <property type="component" value="Unassembled WGS sequence"/>
</dbReference>
<organism evidence="1 2">
    <name type="scientific">Canavalia gladiata</name>
    <name type="common">Sword bean</name>
    <name type="synonym">Dolichos gladiatus</name>
    <dbReference type="NCBI Taxonomy" id="3824"/>
    <lineage>
        <taxon>Eukaryota</taxon>
        <taxon>Viridiplantae</taxon>
        <taxon>Streptophyta</taxon>
        <taxon>Embryophyta</taxon>
        <taxon>Tracheophyta</taxon>
        <taxon>Spermatophyta</taxon>
        <taxon>Magnoliopsida</taxon>
        <taxon>eudicotyledons</taxon>
        <taxon>Gunneridae</taxon>
        <taxon>Pentapetalae</taxon>
        <taxon>rosids</taxon>
        <taxon>fabids</taxon>
        <taxon>Fabales</taxon>
        <taxon>Fabaceae</taxon>
        <taxon>Papilionoideae</taxon>
        <taxon>50 kb inversion clade</taxon>
        <taxon>NPAAA clade</taxon>
        <taxon>indigoferoid/millettioid clade</taxon>
        <taxon>Phaseoleae</taxon>
        <taxon>Canavalia</taxon>
    </lineage>
</organism>
<gene>
    <name evidence="1" type="ORF">VNO77_19830</name>
</gene>
<keyword evidence="2" id="KW-1185">Reference proteome</keyword>
<protein>
    <submittedName>
        <fullName evidence="1">Uncharacterized protein</fullName>
    </submittedName>
</protein>
<proteinExistence type="predicted"/>
<comment type="caution">
    <text evidence="1">The sequence shown here is derived from an EMBL/GenBank/DDBJ whole genome shotgun (WGS) entry which is preliminary data.</text>
</comment>